<dbReference type="GO" id="GO:0046983">
    <property type="term" value="F:protein dimerization activity"/>
    <property type="evidence" value="ECO:0007669"/>
    <property type="project" value="InterPro"/>
</dbReference>
<evidence type="ECO:0000256" key="6">
    <source>
        <dbReference type="ARBA" id="ARBA00013120"/>
    </source>
</evidence>
<dbReference type="Proteomes" id="UP000323594">
    <property type="component" value="Chromosome"/>
</dbReference>
<dbReference type="SUPFAM" id="SSF55347">
    <property type="entry name" value="Glyceraldehyde-3-phosphate dehydrogenase-like, C-terminal domain"/>
    <property type="match status" value="1"/>
</dbReference>
<evidence type="ECO:0000256" key="8">
    <source>
        <dbReference type="ARBA" id="ARBA00022697"/>
    </source>
</evidence>
<evidence type="ECO:0000256" key="5">
    <source>
        <dbReference type="ARBA" id="ARBA00011738"/>
    </source>
</evidence>
<evidence type="ECO:0000256" key="10">
    <source>
        <dbReference type="ARBA" id="ARBA00022915"/>
    </source>
</evidence>
<name>A0AAE6M775_TREPH</name>
<dbReference type="AlphaFoldDB" id="A0AAE6M775"/>
<evidence type="ECO:0000256" key="14">
    <source>
        <dbReference type="ARBA" id="ARBA00047891"/>
    </source>
</evidence>
<keyword evidence="9 15" id="KW-0521">NADP</keyword>
<comment type="pathway">
    <text evidence="1 15">Amino-acid biosynthesis; L-methionine biosynthesis via de novo pathway; L-homoserine from L-aspartate: step 2/3.</text>
</comment>
<keyword evidence="13 15" id="KW-0486">Methionine biosynthesis</keyword>
<comment type="function">
    <text evidence="15">Catalyzes the NADPH-dependent formation of L-aspartate-semialdehyde (L-ASA) by the reductive dephosphorylation of L-aspartyl-4-phosphate.</text>
</comment>
<dbReference type="NCBIfam" id="TIGR01296">
    <property type="entry name" value="asd_B"/>
    <property type="match status" value="1"/>
</dbReference>
<feature type="active site" description="Proton acceptor" evidence="15 16">
    <location>
        <position position="230"/>
    </location>
</feature>
<organism evidence="18 19">
    <name type="scientific">Treponema phagedenis</name>
    <dbReference type="NCBI Taxonomy" id="162"/>
    <lineage>
        <taxon>Bacteria</taxon>
        <taxon>Pseudomonadati</taxon>
        <taxon>Spirochaetota</taxon>
        <taxon>Spirochaetia</taxon>
        <taxon>Spirochaetales</taxon>
        <taxon>Treponemataceae</taxon>
        <taxon>Treponema</taxon>
    </lineage>
</organism>
<dbReference type="SUPFAM" id="SSF51735">
    <property type="entry name" value="NAD(P)-binding Rossmann-fold domains"/>
    <property type="match status" value="1"/>
</dbReference>
<dbReference type="RefSeq" id="WP_024752267.1">
    <property type="nucleotide sequence ID" value="NZ_CP027018.1"/>
</dbReference>
<dbReference type="PANTHER" id="PTHR46278">
    <property type="entry name" value="DEHYDROGENASE, PUTATIVE-RELATED"/>
    <property type="match status" value="1"/>
</dbReference>
<dbReference type="Gene3D" id="3.30.360.10">
    <property type="entry name" value="Dihydrodipicolinate Reductase, domain 2"/>
    <property type="match status" value="1"/>
</dbReference>
<dbReference type="InterPro" id="IPR005986">
    <property type="entry name" value="Asp_semialdehyde_DH_beta"/>
</dbReference>
<dbReference type="Pfam" id="PF02774">
    <property type="entry name" value="Semialdhyde_dhC"/>
    <property type="match status" value="1"/>
</dbReference>
<dbReference type="GO" id="GO:0009088">
    <property type="term" value="P:threonine biosynthetic process"/>
    <property type="evidence" value="ECO:0007669"/>
    <property type="project" value="UniProtKB-UniRule"/>
</dbReference>
<accession>A0AAE6M775</accession>
<dbReference type="NCBIfam" id="NF011456">
    <property type="entry name" value="PRK14874.1"/>
    <property type="match status" value="1"/>
</dbReference>
<feature type="binding site" evidence="15">
    <location>
        <position position="154"/>
    </location>
    <ligand>
        <name>substrate</name>
    </ligand>
</feature>
<dbReference type="HAMAP" id="MF_02121">
    <property type="entry name" value="ASADH"/>
    <property type="match status" value="1"/>
</dbReference>
<sequence length="324" mass="36307">MKKIIIAGATGLVGSTICSILEERNFPIADIRFLASEKSAGKEITFRGKKHRIEVLDENAFDGFDIAFFAVSSDLSRRFVPIAANKGLRVIDNSSCFRMDKNVPLVVPEVNPQAITKDNYIIANPNCSTIQCMAPLFQIQQHYGLKRIVYSTYQSVSGSGMKGLRDLDENIQEFYPYPITKNIIPHIDSFLENGYTKEEIKMIMETKKILHQDSLKITATTVRVPIRFSHSVSVNVETTKDFDIAEVKSLMDNKLGMILVDNPMQNRYPVSSMAEGNDAIYVGRIRRDESLEFGLNLWTVADNIRKGAALNAVQIGEYLNKAGL</sequence>
<evidence type="ECO:0000256" key="1">
    <source>
        <dbReference type="ARBA" id="ARBA00005021"/>
    </source>
</evidence>
<dbReference type="InterPro" id="IPR000534">
    <property type="entry name" value="Semialdehyde_DH_NAD-bd"/>
</dbReference>
<comment type="pathway">
    <text evidence="3 15">Amino-acid biosynthesis; L-threonine biosynthesis; L-threonine from L-aspartate: step 2/5.</text>
</comment>
<keyword evidence="7 15" id="KW-0028">Amino-acid biosynthesis</keyword>
<dbReference type="Pfam" id="PF01118">
    <property type="entry name" value="Semialdhyde_dh"/>
    <property type="match status" value="1"/>
</dbReference>
<comment type="subunit">
    <text evidence="5 15">Homodimer.</text>
</comment>
<gene>
    <name evidence="15" type="primary">asd</name>
    <name evidence="18" type="ORF">FUT82_05540</name>
</gene>
<feature type="binding site" evidence="15">
    <location>
        <begin position="38"/>
        <end position="39"/>
    </location>
    <ligand>
        <name>NADP(+)</name>
        <dbReference type="ChEBI" id="CHEBI:58349"/>
    </ligand>
</feature>
<dbReference type="GO" id="GO:0050661">
    <property type="term" value="F:NADP binding"/>
    <property type="evidence" value="ECO:0007669"/>
    <property type="project" value="UniProtKB-UniRule"/>
</dbReference>
<feature type="domain" description="Semialdehyde dehydrogenase NAD-binding" evidence="17">
    <location>
        <begin position="3"/>
        <end position="118"/>
    </location>
</feature>
<evidence type="ECO:0000256" key="11">
    <source>
        <dbReference type="ARBA" id="ARBA00023002"/>
    </source>
</evidence>
<evidence type="ECO:0000256" key="9">
    <source>
        <dbReference type="ARBA" id="ARBA00022857"/>
    </source>
</evidence>
<evidence type="ECO:0000313" key="19">
    <source>
        <dbReference type="Proteomes" id="UP000323594"/>
    </source>
</evidence>
<keyword evidence="10 15" id="KW-0220">Diaminopimelate biosynthesis</keyword>
<feature type="active site" description="Acyl-thioester intermediate" evidence="15 16">
    <location>
        <position position="127"/>
    </location>
</feature>
<dbReference type="GO" id="GO:0009089">
    <property type="term" value="P:lysine biosynthetic process via diaminopimelate"/>
    <property type="evidence" value="ECO:0007669"/>
    <property type="project" value="UniProtKB-UniRule"/>
</dbReference>
<comment type="pathway">
    <text evidence="2 15">Amino-acid biosynthesis; L-lysine biosynthesis via DAP pathway; (S)-tetrahydrodipicolinate from L-aspartate: step 2/4.</text>
</comment>
<evidence type="ECO:0000256" key="3">
    <source>
        <dbReference type="ARBA" id="ARBA00005097"/>
    </source>
</evidence>
<dbReference type="PIRSF" id="PIRSF000148">
    <property type="entry name" value="ASA_dh"/>
    <property type="match status" value="1"/>
</dbReference>
<dbReference type="InterPro" id="IPR012280">
    <property type="entry name" value="Semialdhyde_DH_dimer_dom"/>
</dbReference>
<feature type="binding site" evidence="15">
    <location>
        <position position="98"/>
    </location>
    <ligand>
        <name>phosphate</name>
        <dbReference type="ChEBI" id="CHEBI:43474"/>
    </ligand>
</feature>
<evidence type="ECO:0000256" key="12">
    <source>
        <dbReference type="ARBA" id="ARBA00023154"/>
    </source>
</evidence>
<evidence type="ECO:0000256" key="2">
    <source>
        <dbReference type="ARBA" id="ARBA00005076"/>
    </source>
</evidence>
<dbReference type="EC" id="1.2.1.11" evidence="6 15"/>
<comment type="caution">
    <text evidence="15">Lacks conserved residue(s) required for the propagation of feature annotation.</text>
</comment>
<keyword evidence="12 15" id="KW-0457">Lysine biosynthesis</keyword>
<evidence type="ECO:0000256" key="13">
    <source>
        <dbReference type="ARBA" id="ARBA00023167"/>
    </source>
</evidence>
<keyword evidence="8 15" id="KW-0791">Threonine biosynthesis</keyword>
<dbReference type="GeneID" id="57752459"/>
<dbReference type="GO" id="GO:0051287">
    <property type="term" value="F:NAD binding"/>
    <property type="evidence" value="ECO:0007669"/>
    <property type="project" value="InterPro"/>
</dbReference>
<dbReference type="EMBL" id="CP042817">
    <property type="protein sequence ID" value="QEJ97515.1"/>
    <property type="molecule type" value="Genomic_DNA"/>
</dbReference>
<comment type="similarity">
    <text evidence="4 15">Belongs to the aspartate-semialdehyde dehydrogenase family.</text>
</comment>
<feature type="binding site" evidence="15">
    <location>
        <position position="223"/>
    </location>
    <ligand>
        <name>substrate</name>
    </ligand>
</feature>
<comment type="catalytic activity">
    <reaction evidence="14 15">
        <text>L-aspartate 4-semialdehyde + phosphate + NADP(+) = 4-phospho-L-aspartate + NADPH + H(+)</text>
        <dbReference type="Rhea" id="RHEA:24284"/>
        <dbReference type="ChEBI" id="CHEBI:15378"/>
        <dbReference type="ChEBI" id="CHEBI:43474"/>
        <dbReference type="ChEBI" id="CHEBI:57535"/>
        <dbReference type="ChEBI" id="CHEBI:57783"/>
        <dbReference type="ChEBI" id="CHEBI:58349"/>
        <dbReference type="ChEBI" id="CHEBI:537519"/>
        <dbReference type="EC" id="1.2.1.11"/>
    </reaction>
</comment>
<dbReference type="GO" id="GO:0004073">
    <property type="term" value="F:aspartate-semialdehyde dehydrogenase activity"/>
    <property type="evidence" value="ECO:0007669"/>
    <property type="project" value="UniProtKB-UniRule"/>
</dbReference>
<dbReference type="GO" id="GO:0009097">
    <property type="term" value="P:isoleucine biosynthetic process"/>
    <property type="evidence" value="ECO:0007669"/>
    <property type="project" value="UniProtKB-UniRule"/>
</dbReference>
<dbReference type="GO" id="GO:0071266">
    <property type="term" value="P:'de novo' L-methionine biosynthetic process"/>
    <property type="evidence" value="ECO:0007669"/>
    <property type="project" value="UniProtKB-UniRule"/>
</dbReference>
<dbReference type="SMART" id="SM00859">
    <property type="entry name" value="Semialdhyde_dh"/>
    <property type="match status" value="1"/>
</dbReference>
<proteinExistence type="inferred from homology"/>
<evidence type="ECO:0000313" key="18">
    <source>
        <dbReference type="EMBL" id="QEJ97515.1"/>
    </source>
</evidence>
<dbReference type="PANTHER" id="PTHR46278:SF2">
    <property type="entry name" value="ASPARTATE-SEMIALDEHYDE DEHYDROGENASE"/>
    <property type="match status" value="1"/>
</dbReference>
<evidence type="ECO:0000256" key="15">
    <source>
        <dbReference type="HAMAP-Rule" id="MF_02121"/>
    </source>
</evidence>
<evidence type="ECO:0000256" key="16">
    <source>
        <dbReference type="PIRSR" id="PIRSR000148-1"/>
    </source>
</evidence>
<protein>
    <recommendedName>
        <fullName evidence="6 15">Aspartate-semialdehyde dehydrogenase</fullName>
        <shortName evidence="15">ASA dehydrogenase</shortName>
        <shortName evidence="15">ASADH</shortName>
        <ecNumber evidence="6 15">1.2.1.11</ecNumber>
    </recommendedName>
    <alternativeName>
        <fullName evidence="15">Aspartate-beta-semialdehyde dehydrogenase</fullName>
    </alternativeName>
</protein>
<reference evidence="18 19" key="1">
    <citation type="submission" date="2019-08" db="EMBL/GenBank/DDBJ databases">
        <authorList>
            <person name="Kuhnert P."/>
        </authorList>
    </citation>
    <scope>NUCLEOTIDE SEQUENCE [LARGE SCALE GENOMIC DNA]</scope>
    <source>
        <strain evidence="18 19">B36.5</strain>
    </source>
</reference>
<feature type="binding site" evidence="15">
    <location>
        <begin position="10"/>
        <end position="13"/>
    </location>
    <ligand>
        <name>NADP(+)</name>
        <dbReference type="ChEBI" id="CHEBI:58349"/>
    </ligand>
</feature>
<evidence type="ECO:0000256" key="7">
    <source>
        <dbReference type="ARBA" id="ARBA00022605"/>
    </source>
</evidence>
<evidence type="ECO:0000256" key="4">
    <source>
        <dbReference type="ARBA" id="ARBA00010584"/>
    </source>
</evidence>
<evidence type="ECO:0000259" key="17">
    <source>
        <dbReference type="SMART" id="SM00859"/>
    </source>
</evidence>
<dbReference type="Gene3D" id="3.40.50.720">
    <property type="entry name" value="NAD(P)-binding Rossmann-like Domain"/>
    <property type="match status" value="1"/>
</dbReference>
<dbReference type="CDD" id="cd18131">
    <property type="entry name" value="ASADH_C_bac_euk_like"/>
    <property type="match status" value="1"/>
</dbReference>
<keyword evidence="11 15" id="KW-0560">Oxidoreductase</keyword>
<dbReference type="GO" id="GO:0019877">
    <property type="term" value="P:diaminopimelate biosynthetic process"/>
    <property type="evidence" value="ECO:0007669"/>
    <property type="project" value="UniProtKB-UniRule"/>
</dbReference>
<dbReference type="InterPro" id="IPR036291">
    <property type="entry name" value="NAD(P)-bd_dom_sf"/>
</dbReference>
<feature type="binding site" evidence="15">
    <location>
        <begin position="157"/>
        <end position="158"/>
    </location>
    <ligand>
        <name>NADP(+)</name>
        <dbReference type="ChEBI" id="CHEBI:58349"/>
    </ligand>
</feature>
<dbReference type="InterPro" id="IPR012080">
    <property type="entry name" value="Asp_semialdehyde_DH"/>
</dbReference>
<dbReference type="CDD" id="cd02316">
    <property type="entry name" value="VcASADH2_like_N"/>
    <property type="match status" value="1"/>
</dbReference>